<feature type="domain" description="Limonene-1,2-epoxide hydrolase" evidence="1">
    <location>
        <begin position="7"/>
        <end position="129"/>
    </location>
</feature>
<dbReference type="RefSeq" id="WP_130630332.1">
    <property type="nucleotide sequence ID" value="NZ_CP036164.1"/>
</dbReference>
<gene>
    <name evidence="2" type="ORF">EXU32_13290</name>
</gene>
<dbReference type="SUPFAM" id="SSF54427">
    <property type="entry name" value="NTF2-like"/>
    <property type="match status" value="1"/>
</dbReference>
<dbReference type="InterPro" id="IPR032710">
    <property type="entry name" value="NTF2-like_dom_sf"/>
</dbReference>
<dbReference type="EMBL" id="CP036164">
    <property type="protein sequence ID" value="QBF47134.1"/>
    <property type="molecule type" value="Genomic_DNA"/>
</dbReference>
<reference evidence="2 3" key="1">
    <citation type="submission" date="2019-02" db="EMBL/GenBank/DDBJ databases">
        <title>Genomic data mining of an Antarctic deep-sea actinobacterium, Janibacterlimosus P3-3-X1.</title>
        <authorList>
            <person name="Liao L."/>
            <person name="Chen B."/>
        </authorList>
    </citation>
    <scope>NUCLEOTIDE SEQUENCE [LARGE SCALE GENOMIC DNA]</scope>
    <source>
        <strain evidence="2 3">P3-3-X1</strain>
    </source>
</reference>
<name>A0A4P6MTZ4_9MICO</name>
<proteinExistence type="predicted"/>
<keyword evidence="3" id="KW-1185">Reference proteome</keyword>
<dbReference type="Proteomes" id="UP000290408">
    <property type="component" value="Chromosome"/>
</dbReference>
<organism evidence="2 3">
    <name type="scientific">Janibacter limosus</name>
    <dbReference type="NCBI Taxonomy" id="53458"/>
    <lineage>
        <taxon>Bacteria</taxon>
        <taxon>Bacillati</taxon>
        <taxon>Actinomycetota</taxon>
        <taxon>Actinomycetes</taxon>
        <taxon>Micrococcales</taxon>
        <taxon>Intrasporangiaceae</taxon>
        <taxon>Janibacter</taxon>
    </lineage>
</organism>
<evidence type="ECO:0000313" key="2">
    <source>
        <dbReference type="EMBL" id="QBF47134.1"/>
    </source>
</evidence>
<sequence>MTDHHEQMVRGFLDALHVSDPDFAVLTEGLLAEDARYVPLLPLRAPVRGRAAIRTELERQYDFYTECRCDIIALASDDRFVFTERVDRVTLRRDGREVVVRVCGVFEFDDRGLVTSWREYYDSADMAEQLGQTPQEFADHMRSYARPR</sequence>
<protein>
    <recommendedName>
        <fullName evidence="1">Limonene-1,2-epoxide hydrolase domain-containing protein</fullName>
    </recommendedName>
</protein>
<accession>A0A4P6MTZ4</accession>
<dbReference type="OrthoDB" id="9781757at2"/>
<dbReference type="AlphaFoldDB" id="A0A4P6MTZ4"/>
<dbReference type="Gene3D" id="3.10.450.50">
    <property type="match status" value="1"/>
</dbReference>
<dbReference type="InterPro" id="IPR013100">
    <property type="entry name" value="LEH"/>
</dbReference>
<evidence type="ECO:0000313" key="3">
    <source>
        <dbReference type="Proteomes" id="UP000290408"/>
    </source>
</evidence>
<dbReference type="Pfam" id="PF07858">
    <property type="entry name" value="LEH"/>
    <property type="match status" value="1"/>
</dbReference>
<evidence type="ECO:0000259" key="1">
    <source>
        <dbReference type="Pfam" id="PF07858"/>
    </source>
</evidence>
<dbReference type="KEGG" id="jli:EXU32_13290"/>